<feature type="transmembrane region" description="Helical" evidence="7">
    <location>
        <begin position="160"/>
        <end position="182"/>
    </location>
</feature>
<evidence type="ECO:0000256" key="1">
    <source>
        <dbReference type="ARBA" id="ARBA00004141"/>
    </source>
</evidence>
<evidence type="ECO:0000256" key="2">
    <source>
        <dbReference type="ARBA" id="ARBA00022448"/>
    </source>
</evidence>
<evidence type="ECO:0000256" key="5">
    <source>
        <dbReference type="ARBA" id="ARBA00022989"/>
    </source>
</evidence>
<dbReference type="AlphaFoldDB" id="A0A6M0QRX4"/>
<dbReference type="RefSeq" id="WP_164624392.1">
    <property type="nucleotide sequence ID" value="NZ_JAAIVJ010000003.1"/>
</dbReference>
<sequence>MLPILLKTLPFFAIIGLGFWAGRTKFFSSEATVFLTKFVFYFPLSAMLFRFASNLSLAEIFEPRFVAAYLLASFALYALVLAVGKLRALPWPEAAMEAHAAVSGNTGFLGVPMLVMLLGPAAAGPVMMVLSVDMVIFSSLITLVVTGAREGQLRLQTLAVLGRGLLANPMIVSIVLGFLWSGLGLPLPDVVNDFMALLGNAATPCALFAIGASLAGRRADRLQLAGWIAAAKLLIHPALVAASAFAFGVEPFAAGVMIAAASLPVAGNVFILAQHYGVAPQRVSTAILISTAISVLTVSGVIALIGPMVGKI</sequence>
<evidence type="ECO:0000313" key="9">
    <source>
        <dbReference type="Proteomes" id="UP000477782"/>
    </source>
</evidence>
<keyword evidence="5 7" id="KW-1133">Transmembrane helix</keyword>
<evidence type="ECO:0000256" key="3">
    <source>
        <dbReference type="ARBA" id="ARBA00022475"/>
    </source>
</evidence>
<dbReference type="GO" id="GO:0055085">
    <property type="term" value="P:transmembrane transport"/>
    <property type="evidence" value="ECO:0007669"/>
    <property type="project" value="InterPro"/>
</dbReference>
<evidence type="ECO:0000256" key="6">
    <source>
        <dbReference type="ARBA" id="ARBA00023136"/>
    </source>
</evidence>
<evidence type="ECO:0000256" key="4">
    <source>
        <dbReference type="ARBA" id="ARBA00022692"/>
    </source>
</evidence>
<name>A0A6M0QRX4_9RHOB</name>
<protein>
    <submittedName>
        <fullName evidence="8">AEC family transporter</fullName>
    </submittedName>
</protein>
<feature type="transmembrane region" description="Helical" evidence="7">
    <location>
        <begin position="285"/>
        <end position="309"/>
    </location>
</feature>
<comment type="subcellular location">
    <subcellularLocation>
        <location evidence="1">Membrane</location>
        <topology evidence="1">Multi-pass membrane protein</topology>
    </subcellularLocation>
</comment>
<keyword evidence="2" id="KW-0813">Transport</keyword>
<dbReference type="GO" id="GO:0016020">
    <property type="term" value="C:membrane"/>
    <property type="evidence" value="ECO:0007669"/>
    <property type="project" value="UniProtKB-SubCell"/>
</dbReference>
<feature type="transmembrane region" description="Helical" evidence="7">
    <location>
        <begin position="34"/>
        <end position="53"/>
    </location>
</feature>
<organism evidence="8 9">
    <name type="scientific">Tabrizicola oligotrophica</name>
    <dbReference type="NCBI Taxonomy" id="2710650"/>
    <lineage>
        <taxon>Bacteria</taxon>
        <taxon>Pseudomonadati</taxon>
        <taxon>Pseudomonadota</taxon>
        <taxon>Alphaproteobacteria</taxon>
        <taxon>Rhodobacterales</taxon>
        <taxon>Paracoccaceae</taxon>
        <taxon>Tabrizicola</taxon>
    </lineage>
</organism>
<feature type="transmembrane region" description="Helical" evidence="7">
    <location>
        <begin position="65"/>
        <end position="86"/>
    </location>
</feature>
<dbReference type="PANTHER" id="PTHR36838:SF3">
    <property type="entry name" value="TRANSPORTER AUXIN EFFLUX CARRIER EC FAMILY"/>
    <property type="match status" value="1"/>
</dbReference>
<proteinExistence type="predicted"/>
<dbReference type="Proteomes" id="UP000477782">
    <property type="component" value="Unassembled WGS sequence"/>
</dbReference>
<dbReference type="InterPro" id="IPR004776">
    <property type="entry name" value="Mem_transp_PIN-like"/>
</dbReference>
<dbReference type="EMBL" id="JAAIVJ010000003">
    <property type="protein sequence ID" value="NEY90187.1"/>
    <property type="molecule type" value="Genomic_DNA"/>
</dbReference>
<keyword evidence="3" id="KW-1003">Cell membrane</keyword>
<gene>
    <name evidence="8" type="ORF">G4Z14_07725</name>
</gene>
<accession>A0A6M0QRX4</accession>
<evidence type="ECO:0000313" key="8">
    <source>
        <dbReference type="EMBL" id="NEY90187.1"/>
    </source>
</evidence>
<feature type="transmembrane region" description="Helical" evidence="7">
    <location>
        <begin position="224"/>
        <end position="246"/>
    </location>
</feature>
<feature type="transmembrane region" description="Helical" evidence="7">
    <location>
        <begin position="6"/>
        <end position="22"/>
    </location>
</feature>
<keyword evidence="4 7" id="KW-0812">Transmembrane</keyword>
<feature type="transmembrane region" description="Helical" evidence="7">
    <location>
        <begin position="194"/>
        <end position="212"/>
    </location>
</feature>
<dbReference type="PANTHER" id="PTHR36838">
    <property type="entry name" value="AUXIN EFFLUX CARRIER FAMILY PROTEIN"/>
    <property type="match status" value="1"/>
</dbReference>
<keyword evidence="6 7" id="KW-0472">Membrane</keyword>
<feature type="transmembrane region" description="Helical" evidence="7">
    <location>
        <begin position="125"/>
        <end position="148"/>
    </location>
</feature>
<feature type="transmembrane region" description="Helical" evidence="7">
    <location>
        <begin position="252"/>
        <end position="273"/>
    </location>
</feature>
<comment type="caution">
    <text evidence="8">The sequence shown here is derived from an EMBL/GenBank/DDBJ whole genome shotgun (WGS) entry which is preliminary data.</text>
</comment>
<reference evidence="8 9" key="1">
    <citation type="submission" date="2020-02" db="EMBL/GenBank/DDBJ databases">
        <authorList>
            <person name="Chen W.-M."/>
        </authorList>
    </citation>
    <scope>NUCLEOTIDE SEQUENCE [LARGE SCALE GENOMIC DNA]</scope>
    <source>
        <strain evidence="8 9">KMS-5</strain>
    </source>
</reference>
<evidence type="ECO:0000256" key="7">
    <source>
        <dbReference type="SAM" id="Phobius"/>
    </source>
</evidence>
<dbReference type="Pfam" id="PF03547">
    <property type="entry name" value="Mem_trans"/>
    <property type="match status" value="1"/>
</dbReference>
<keyword evidence="9" id="KW-1185">Reference proteome</keyword>